<sequence>MNAVLTQRKYRLAARLATDTARTFGLYTVIAFGVLLAASLLWRQITGEYADFAAMLIFAVPLIVTVIAWAHLAKSYPLAIATGLTRKEFLAAYALFGLATVLVTALLTQLGLAVIDLFDTFRGVEHHMGFYGQTPLESVVRPALFFACGAAAAAAKLRFDRAWISAPLAAVVIAGVVYRSVAYFALMKLVGMENSSTDGTVFEYPNVDLSAVIPYLDAVLAAVFALIAWALLARAPMRPKAN</sequence>
<dbReference type="Proteomes" id="UP000681341">
    <property type="component" value="Unassembled WGS sequence"/>
</dbReference>
<keyword evidence="1" id="KW-1133">Transmembrane helix</keyword>
<proteinExistence type="predicted"/>
<feature type="transmembrane region" description="Helical" evidence="1">
    <location>
        <begin position="93"/>
        <end position="118"/>
    </location>
</feature>
<reference evidence="2 3" key="1">
    <citation type="submission" date="2021-03" db="EMBL/GenBank/DDBJ databases">
        <title>Glycomyces sp. nov., a novel actinomycete isolated from soil.</title>
        <authorList>
            <person name="Yang X."/>
            <person name="Xu X."/>
        </authorList>
    </citation>
    <scope>NUCLEOTIDE SEQUENCE [LARGE SCALE GENOMIC DNA]</scope>
    <source>
        <strain evidence="2 3">NEAU-S30</strain>
    </source>
</reference>
<keyword evidence="1" id="KW-0812">Transmembrane</keyword>
<evidence type="ECO:0000256" key="1">
    <source>
        <dbReference type="SAM" id="Phobius"/>
    </source>
</evidence>
<evidence type="ECO:0008006" key="4">
    <source>
        <dbReference type="Google" id="ProtNLM"/>
    </source>
</evidence>
<feature type="transmembrane region" description="Helical" evidence="1">
    <location>
        <begin position="212"/>
        <end position="232"/>
    </location>
</feature>
<accession>A0ABS3U656</accession>
<feature type="transmembrane region" description="Helical" evidence="1">
    <location>
        <begin position="52"/>
        <end position="72"/>
    </location>
</feature>
<organism evidence="2 3">
    <name type="scientific">Glycomyces niveus</name>
    <dbReference type="NCBI Taxonomy" id="2820287"/>
    <lineage>
        <taxon>Bacteria</taxon>
        <taxon>Bacillati</taxon>
        <taxon>Actinomycetota</taxon>
        <taxon>Actinomycetes</taxon>
        <taxon>Glycomycetales</taxon>
        <taxon>Glycomycetaceae</taxon>
        <taxon>Glycomyces</taxon>
    </lineage>
</organism>
<keyword evidence="3" id="KW-1185">Reference proteome</keyword>
<dbReference type="EMBL" id="JAGFNP010000004">
    <property type="protein sequence ID" value="MBO3733172.1"/>
    <property type="molecule type" value="Genomic_DNA"/>
</dbReference>
<evidence type="ECO:0000313" key="3">
    <source>
        <dbReference type="Proteomes" id="UP000681341"/>
    </source>
</evidence>
<feature type="transmembrane region" description="Helical" evidence="1">
    <location>
        <begin position="21"/>
        <end position="40"/>
    </location>
</feature>
<feature type="transmembrane region" description="Helical" evidence="1">
    <location>
        <begin position="138"/>
        <end position="155"/>
    </location>
</feature>
<evidence type="ECO:0000313" key="2">
    <source>
        <dbReference type="EMBL" id="MBO3733172.1"/>
    </source>
</evidence>
<gene>
    <name evidence="2" type="ORF">J5V16_10090</name>
</gene>
<protein>
    <recommendedName>
        <fullName evidence="4">ABC transporter permease</fullName>
    </recommendedName>
</protein>
<feature type="transmembrane region" description="Helical" evidence="1">
    <location>
        <begin position="162"/>
        <end position="186"/>
    </location>
</feature>
<name>A0ABS3U656_9ACTN</name>
<keyword evidence="1" id="KW-0472">Membrane</keyword>
<dbReference type="RefSeq" id="WP_208496062.1">
    <property type="nucleotide sequence ID" value="NZ_JAGFNP010000004.1"/>
</dbReference>
<comment type="caution">
    <text evidence="2">The sequence shown here is derived from an EMBL/GenBank/DDBJ whole genome shotgun (WGS) entry which is preliminary data.</text>
</comment>